<dbReference type="Gene3D" id="1.20.58.1520">
    <property type="match status" value="1"/>
</dbReference>
<dbReference type="EMBL" id="JAMWBK010000002">
    <property type="protein sequence ID" value="KAJ8907722.1"/>
    <property type="molecule type" value="Genomic_DNA"/>
</dbReference>
<evidence type="ECO:0000313" key="4">
    <source>
        <dbReference type="Proteomes" id="UP001157974"/>
    </source>
</evidence>
<dbReference type="GO" id="GO:0005737">
    <property type="term" value="C:cytoplasm"/>
    <property type="evidence" value="ECO:0007669"/>
    <property type="project" value="TreeGrafter"/>
</dbReference>
<evidence type="ECO:0000313" key="3">
    <source>
        <dbReference type="EMBL" id="KAJ8907722.1"/>
    </source>
</evidence>
<accession>A0AAV8V3D1</accession>
<feature type="region of interest" description="Disordered" evidence="2">
    <location>
        <begin position="450"/>
        <end position="559"/>
    </location>
</feature>
<feature type="compositionally biased region" description="Polar residues" evidence="2">
    <location>
        <begin position="540"/>
        <end position="552"/>
    </location>
</feature>
<gene>
    <name evidence="3" type="ORF">NDN08_007828</name>
</gene>
<evidence type="ECO:0000256" key="2">
    <source>
        <dbReference type="SAM" id="MobiDB-lite"/>
    </source>
</evidence>
<dbReference type="GO" id="GO:0000226">
    <property type="term" value="P:microtubule cytoskeleton organization"/>
    <property type="evidence" value="ECO:0007669"/>
    <property type="project" value="InterPro"/>
</dbReference>
<dbReference type="InterPro" id="IPR007145">
    <property type="entry name" value="MAP65_Ase1_PRC1"/>
</dbReference>
<organism evidence="3 4">
    <name type="scientific">Rhodosorus marinus</name>
    <dbReference type="NCBI Taxonomy" id="101924"/>
    <lineage>
        <taxon>Eukaryota</taxon>
        <taxon>Rhodophyta</taxon>
        <taxon>Stylonematophyceae</taxon>
        <taxon>Stylonematales</taxon>
        <taxon>Stylonemataceae</taxon>
        <taxon>Rhodosorus</taxon>
    </lineage>
</organism>
<feature type="coiled-coil region" evidence="1">
    <location>
        <begin position="38"/>
        <end position="72"/>
    </location>
</feature>
<reference evidence="3 4" key="1">
    <citation type="journal article" date="2023" name="Nat. Commun.">
        <title>Origin of minicircular mitochondrial genomes in red algae.</title>
        <authorList>
            <person name="Lee Y."/>
            <person name="Cho C.H."/>
            <person name="Lee Y.M."/>
            <person name="Park S.I."/>
            <person name="Yang J.H."/>
            <person name="West J.A."/>
            <person name="Bhattacharya D."/>
            <person name="Yoon H.S."/>
        </authorList>
    </citation>
    <scope>NUCLEOTIDE SEQUENCE [LARGE SCALE GENOMIC DNA]</scope>
    <source>
        <strain evidence="3 4">CCMP1338</strain>
        <tissue evidence="3">Whole cell</tissue>
    </source>
</reference>
<keyword evidence="4" id="KW-1185">Reference proteome</keyword>
<comment type="caution">
    <text evidence="3">The sequence shown here is derived from an EMBL/GenBank/DDBJ whole genome shotgun (WGS) entry which is preliminary data.</text>
</comment>
<dbReference type="Proteomes" id="UP001157974">
    <property type="component" value="Unassembled WGS sequence"/>
</dbReference>
<dbReference type="GO" id="GO:0005819">
    <property type="term" value="C:spindle"/>
    <property type="evidence" value="ECO:0007669"/>
    <property type="project" value="TreeGrafter"/>
</dbReference>
<feature type="compositionally biased region" description="Polar residues" evidence="2">
    <location>
        <begin position="461"/>
        <end position="487"/>
    </location>
</feature>
<name>A0AAV8V3D1_9RHOD</name>
<dbReference type="PANTHER" id="PTHR19321">
    <property type="entry name" value="PROTEIN REGULATOR OF CYTOKINESIS 1 PRC1-RELATED"/>
    <property type="match status" value="1"/>
</dbReference>
<keyword evidence="1" id="KW-0175">Coiled coil</keyword>
<dbReference type="PANTHER" id="PTHR19321:SF41">
    <property type="entry name" value="FASCETTO-RELATED"/>
    <property type="match status" value="1"/>
</dbReference>
<evidence type="ECO:0000256" key="1">
    <source>
        <dbReference type="SAM" id="Coils"/>
    </source>
</evidence>
<sequence>MDVLPAHFLDMLSGIWGETGKEKAEREEFLRETGDSVLQILASRVNSQKLLAEQLRRERDELVQDIEVLCSDVGGTPMDASILEGLASSAQVAKLKRERGSLLDEQKRMKSDAAKIRDSIVSVWVDTLGEPYENLSILTCSKSCFLEKVLHAEELQVSSIAAKRKVKVEALLTKISDLLKTLGREPRNSQHAVDQALILGSSSRLDRTWMETVEARLKEVEEEENRRRVELAELVKIAFDLYKSLDLPSEQSAKFMEANSNVSDDSMNAWRFEIARLQEVRNQRIENSVRSRLSLLESLWNELGVLEEQRGSYTFVPGNIEAQDEVARRLREELTRLETGQSLVEPLRELLSRRSDLRIKRLALDLEAENPKRLLERKPSEAGKLLREEKLRREISALPRIDAMALKGLAEYKNKTGVDFVWDRNVAETLVRQEQHADELVREEKRLKRITTRSNNRHGLRTTSGMENGNRSKNIVSISLKTPTSIRRGTFRAATESSARKRTSPRRSGRKDSIEESSSKSTAKRLSISGENLLKEFSKQENAPNRLPSESSSEVKDSR</sequence>
<feature type="compositionally biased region" description="Basic residues" evidence="2">
    <location>
        <begin position="500"/>
        <end position="509"/>
    </location>
</feature>
<dbReference type="Pfam" id="PF03999">
    <property type="entry name" value="MAP65_ASE1"/>
    <property type="match status" value="1"/>
</dbReference>
<proteinExistence type="predicted"/>
<dbReference type="GO" id="GO:0008017">
    <property type="term" value="F:microtubule binding"/>
    <property type="evidence" value="ECO:0007669"/>
    <property type="project" value="InterPro"/>
</dbReference>
<dbReference type="AlphaFoldDB" id="A0AAV8V3D1"/>
<feature type="compositionally biased region" description="Basic residues" evidence="2">
    <location>
        <begin position="450"/>
        <end position="460"/>
    </location>
</feature>
<protein>
    <submittedName>
        <fullName evidence="3">Uncharacterized protein</fullName>
    </submittedName>
</protein>